<evidence type="ECO:0000313" key="2">
    <source>
        <dbReference type="EMBL" id="KAJ1911555.1"/>
    </source>
</evidence>
<feature type="region of interest" description="Disordered" evidence="1">
    <location>
        <begin position="1"/>
        <end position="27"/>
    </location>
</feature>
<evidence type="ECO:0000313" key="3">
    <source>
        <dbReference type="Proteomes" id="UP001150538"/>
    </source>
</evidence>
<feature type="non-terminal residue" evidence="2">
    <location>
        <position position="1"/>
    </location>
</feature>
<gene>
    <name evidence="2" type="ORF">H4219_005900</name>
</gene>
<comment type="caution">
    <text evidence="2">The sequence shown here is derived from an EMBL/GenBank/DDBJ whole genome shotgun (WGS) entry which is preliminary data.</text>
</comment>
<dbReference type="EMBL" id="JANBPU010000435">
    <property type="protein sequence ID" value="KAJ1911555.1"/>
    <property type="molecule type" value="Genomic_DNA"/>
</dbReference>
<keyword evidence="3" id="KW-1185">Reference proteome</keyword>
<organism evidence="2 3">
    <name type="scientific">Mycoemilia scoparia</name>
    <dbReference type="NCBI Taxonomy" id="417184"/>
    <lineage>
        <taxon>Eukaryota</taxon>
        <taxon>Fungi</taxon>
        <taxon>Fungi incertae sedis</taxon>
        <taxon>Zoopagomycota</taxon>
        <taxon>Kickxellomycotina</taxon>
        <taxon>Kickxellomycetes</taxon>
        <taxon>Kickxellales</taxon>
        <taxon>Kickxellaceae</taxon>
        <taxon>Mycoemilia</taxon>
    </lineage>
</organism>
<proteinExistence type="predicted"/>
<evidence type="ECO:0000256" key="1">
    <source>
        <dbReference type="SAM" id="MobiDB-lite"/>
    </source>
</evidence>
<protein>
    <submittedName>
        <fullName evidence="2">Uncharacterized protein</fullName>
    </submittedName>
</protein>
<reference evidence="2" key="1">
    <citation type="submission" date="2022-07" db="EMBL/GenBank/DDBJ databases">
        <title>Phylogenomic reconstructions and comparative analyses of Kickxellomycotina fungi.</title>
        <authorList>
            <person name="Reynolds N.K."/>
            <person name="Stajich J.E."/>
            <person name="Barry K."/>
            <person name="Grigoriev I.V."/>
            <person name="Crous P."/>
            <person name="Smith M.E."/>
        </authorList>
    </citation>
    <scope>NUCLEOTIDE SEQUENCE</scope>
    <source>
        <strain evidence="2">NBRC 100468</strain>
    </source>
</reference>
<dbReference type="AlphaFoldDB" id="A0A9W7ZMI2"/>
<name>A0A9W7ZMI2_9FUNG</name>
<feature type="compositionally biased region" description="Polar residues" evidence="1">
    <location>
        <begin position="1"/>
        <end position="22"/>
    </location>
</feature>
<dbReference type="Proteomes" id="UP001150538">
    <property type="component" value="Unassembled WGS sequence"/>
</dbReference>
<sequence>LESTMGQQSKLQNAIETSTNADESNEGFIDSPRYLDALVVTQIRNIENLLTELLSTYKNSYSPIIRQMASLSSPDSNEPDNSEQTTMSKLFENSSNHDLKDAKPGDLSGVSGINRQWTTLVVSTVAQFYKSEYIRHIDLLKTAMKNVSVQSSFQDFIDKFLESTSELTIATLETEIRDRLRIYRLAREYQGQSGISSGSI</sequence>
<accession>A0A9W7ZMI2</accession>